<accession>A0A9D1HVK7</accession>
<keyword evidence="5" id="KW-0949">S-adenosyl-L-methionine</keyword>
<dbReference type="InterPro" id="IPR023095">
    <property type="entry name" value="Ade_MeTrfase_dom_2"/>
</dbReference>
<dbReference type="EMBL" id="DVMQ01000004">
    <property type="protein sequence ID" value="HIU23551.1"/>
    <property type="molecule type" value="Genomic_DNA"/>
</dbReference>
<dbReference type="PIRSF" id="PIRSF000398">
    <property type="entry name" value="M_m6A_EcoRV"/>
    <property type="match status" value="1"/>
</dbReference>
<dbReference type="PANTHER" id="PTHR30481:SF2">
    <property type="entry name" value="SITE-SPECIFIC DNA-METHYLTRANSFERASE (ADENINE-SPECIFIC)"/>
    <property type="match status" value="1"/>
</dbReference>
<name>A0A9D1HVK7_9ACTN</name>
<dbReference type="Proteomes" id="UP000824078">
    <property type="component" value="Unassembled WGS sequence"/>
</dbReference>
<dbReference type="GO" id="GO:0009007">
    <property type="term" value="F:site-specific DNA-methyltransferase (adenine-specific) activity"/>
    <property type="evidence" value="ECO:0007669"/>
    <property type="project" value="UniProtKB-EC"/>
</dbReference>
<evidence type="ECO:0000256" key="4">
    <source>
        <dbReference type="ARBA" id="ARBA00022679"/>
    </source>
</evidence>
<gene>
    <name evidence="7" type="ORF">IAD17_01315</name>
</gene>
<comment type="catalytic activity">
    <reaction evidence="6">
        <text>a 2'-deoxyadenosine in DNA + S-adenosyl-L-methionine = an N(6)-methyl-2'-deoxyadenosine in DNA + S-adenosyl-L-homocysteine + H(+)</text>
        <dbReference type="Rhea" id="RHEA:15197"/>
        <dbReference type="Rhea" id="RHEA-COMP:12418"/>
        <dbReference type="Rhea" id="RHEA-COMP:12419"/>
        <dbReference type="ChEBI" id="CHEBI:15378"/>
        <dbReference type="ChEBI" id="CHEBI:57856"/>
        <dbReference type="ChEBI" id="CHEBI:59789"/>
        <dbReference type="ChEBI" id="CHEBI:90615"/>
        <dbReference type="ChEBI" id="CHEBI:90616"/>
        <dbReference type="EC" id="2.1.1.72"/>
    </reaction>
</comment>
<comment type="caution">
    <text evidence="7">The sequence shown here is derived from an EMBL/GenBank/DDBJ whole genome shotgun (WGS) entry which is preliminary data.</text>
</comment>
<dbReference type="GO" id="GO:0006298">
    <property type="term" value="P:mismatch repair"/>
    <property type="evidence" value="ECO:0007669"/>
    <property type="project" value="TreeGrafter"/>
</dbReference>
<comment type="similarity">
    <text evidence="1">Belongs to the N(4)/N(6)-methyltransferase family.</text>
</comment>
<dbReference type="InterPro" id="IPR029063">
    <property type="entry name" value="SAM-dependent_MTases_sf"/>
</dbReference>
<dbReference type="PANTHER" id="PTHR30481">
    <property type="entry name" value="DNA ADENINE METHYLASE"/>
    <property type="match status" value="1"/>
</dbReference>
<dbReference type="InterPro" id="IPR012263">
    <property type="entry name" value="M_m6A_EcoRV"/>
</dbReference>
<dbReference type="GO" id="GO:1904047">
    <property type="term" value="F:S-adenosyl-L-methionine binding"/>
    <property type="evidence" value="ECO:0007669"/>
    <property type="project" value="TreeGrafter"/>
</dbReference>
<dbReference type="EC" id="2.1.1.72" evidence="2"/>
<organism evidence="7 8">
    <name type="scientific">Candidatus Coprovicinus avistercoris</name>
    <dbReference type="NCBI Taxonomy" id="2840754"/>
    <lineage>
        <taxon>Bacteria</taxon>
        <taxon>Bacillati</taxon>
        <taxon>Actinomycetota</taxon>
        <taxon>Coriobacteriia</taxon>
        <taxon>Coriobacteriales</taxon>
        <taxon>Coriobacteriaceae</taxon>
        <taxon>Coriobacteriaceae incertae sedis</taxon>
        <taxon>Candidatus Coprovicinus</taxon>
    </lineage>
</organism>
<keyword evidence="3 7" id="KW-0489">Methyltransferase</keyword>
<dbReference type="GO" id="GO:0009307">
    <property type="term" value="P:DNA restriction-modification system"/>
    <property type="evidence" value="ECO:0007669"/>
    <property type="project" value="InterPro"/>
</dbReference>
<dbReference type="InterPro" id="IPR012327">
    <property type="entry name" value="MeTrfase_D12"/>
</dbReference>
<evidence type="ECO:0000256" key="3">
    <source>
        <dbReference type="ARBA" id="ARBA00022603"/>
    </source>
</evidence>
<dbReference type="PRINTS" id="PR00505">
    <property type="entry name" value="D12N6MTFRASE"/>
</dbReference>
<evidence type="ECO:0000256" key="6">
    <source>
        <dbReference type="ARBA" id="ARBA00047942"/>
    </source>
</evidence>
<dbReference type="GO" id="GO:0043565">
    <property type="term" value="F:sequence-specific DNA binding"/>
    <property type="evidence" value="ECO:0007669"/>
    <property type="project" value="TreeGrafter"/>
</dbReference>
<evidence type="ECO:0000313" key="8">
    <source>
        <dbReference type="Proteomes" id="UP000824078"/>
    </source>
</evidence>
<keyword evidence="4" id="KW-0808">Transferase</keyword>
<evidence type="ECO:0000256" key="1">
    <source>
        <dbReference type="ARBA" id="ARBA00006594"/>
    </source>
</evidence>
<reference evidence="7" key="1">
    <citation type="submission" date="2020-10" db="EMBL/GenBank/DDBJ databases">
        <authorList>
            <person name="Gilroy R."/>
        </authorList>
    </citation>
    <scope>NUCLEOTIDE SEQUENCE</scope>
    <source>
        <strain evidence="7">ChiHjej12B11-29160</strain>
    </source>
</reference>
<dbReference type="SUPFAM" id="SSF53335">
    <property type="entry name" value="S-adenosyl-L-methionine-dependent methyltransferases"/>
    <property type="match status" value="1"/>
</dbReference>
<dbReference type="Gene3D" id="3.40.50.150">
    <property type="entry name" value="Vaccinia Virus protein VP39"/>
    <property type="match status" value="1"/>
</dbReference>
<dbReference type="AlphaFoldDB" id="A0A9D1HVK7"/>
<evidence type="ECO:0000256" key="2">
    <source>
        <dbReference type="ARBA" id="ARBA00011900"/>
    </source>
</evidence>
<proteinExistence type="inferred from homology"/>
<dbReference type="Pfam" id="PF02086">
    <property type="entry name" value="MethyltransfD12"/>
    <property type="match status" value="1"/>
</dbReference>
<evidence type="ECO:0000313" key="7">
    <source>
        <dbReference type="EMBL" id="HIU23551.1"/>
    </source>
</evidence>
<reference evidence="7" key="2">
    <citation type="journal article" date="2021" name="PeerJ">
        <title>Extensive microbial diversity within the chicken gut microbiome revealed by metagenomics and culture.</title>
        <authorList>
            <person name="Gilroy R."/>
            <person name="Ravi A."/>
            <person name="Getino M."/>
            <person name="Pursley I."/>
            <person name="Horton D.L."/>
            <person name="Alikhan N.F."/>
            <person name="Baker D."/>
            <person name="Gharbi K."/>
            <person name="Hall N."/>
            <person name="Watson M."/>
            <person name="Adriaenssens E.M."/>
            <person name="Foster-Nyarko E."/>
            <person name="Jarju S."/>
            <person name="Secka A."/>
            <person name="Antonio M."/>
            <person name="Oren A."/>
            <person name="Chaudhuri R.R."/>
            <person name="La Ragione R."/>
            <person name="Hildebrand F."/>
            <person name="Pallen M.J."/>
        </authorList>
    </citation>
    <scope>NUCLEOTIDE SEQUENCE</scope>
    <source>
        <strain evidence="7">ChiHjej12B11-29160</strain>
    </source>
</reference>
<evidence type="ECO:0000256" key="5">
    <source>
        <dbReference type="ARBA" id="ARBA00022691"/>
    </source>
</evidence>
<dbReference type="GO" id="GO:0032259">
    <property type="term" value="P:methylation"/>
    <property type="evidence" value="ECO:0007669"/>
    <property type="project" value="UniProtKB-KW"/>
</dbReference>
<sequence length="294" mass="32647">MPITYTPMRFPGGKSKIYPLVDRIISDNELDNCVYGEAFCGGAGLAIKLLIKNRVSKIVLNDADPAIYSIWNSILCHAENLCDFVANVPLTIDEWNVQHEIYATKTTPSLELGKAAFFLNRTNRSGMLEGGVIGGHDQTGKYKIDARFNRENLIQKIKTISKLASKIELYNLDVSEFLINVANDFPENSLLYLDPPYVAKGPGLYKSSFDSIKHRSLAEEIKVYRGNWMLTYDDDPLIRNLYEPNSSWPISVGNVSVGYSAATIRIKATEFLALSPGLTLPKSTNDAAEVKKSA</sequence>
<dbReference type="Gene3D" id="1.10.1020.10">
    <property type="entry name" value="Adenine-specific Methyltransferase, Domain 2"/>
    <property type="match status" value="1"/>
</dbReference>
<protein>
    <recommendedName>
        <fullName evidence="2">site-specific DNA-methyltransferase (adenine-specific)</fullName>
        <ecNumber evidence="2">2.1.1.72</ecNumber>
    </recommendedName>
</protein>